<evidence type="ECO:0000313" key="10">
    <source>
        <dbReference type="Proteomes" id="UP000191285"/>
    </source>
</evidence>
<keyword evidence="5" id="KW-0732">Signal</keyword>
<evidence type="ECO:0000313" key="9">
    <source>
        <dbReference type="EMBL" id="OQE15921.1"/>
    </source>
</evidence>
<dbReference type="GO" id="GO:0004601">
    <property type="term" value="F:peroxidase activity"/>
    <property type="evidence" value="ECO:0007669"/>
    <property type="project" value="UniProtKB-KW"/>
</dbReference>
<keyword evidence="7" id="KW-0408">Iron</keyword>
<dbReference type="NCBIfam" id="TIGR01413">
    <property type="entry name" value="Dyp_perox_fam"/>
    <property type="match status" value="1"/>
</dbReference>
<gene>
    <name evidence="9" type="ORF">PENSTE_c026G09729</name>
</gene>
<dbReference type="AlphaFoldDB" id="A0A1V6SPD5"/>
<feature type="domain" description="Dyp-type peroxidase C-terminal" evidence="8">
    <location>
        <begin position="89"/>
        <end position="241"/>
    </location>
</feature>
<dbReference type="PANTHER" id="PTHR30521:SF4">
    <property type="entry name" value="DEFERROCHELATASE"/>
    <property type="match status" value="1"/>
</dbReference>
<evidence type="ECO:0000256" key="7">
    <source>
        <dbReference type="ARBA" id="ARBA00023004"/>
    </source>
</evidence>
<protein>
    <recommendedName>
        <fullName evidence="8">Dyp-type peroxidase C-terminal domain-containing protein</fullName>
    </recommendedName>
</protein>
<evidence type="ECO:0000256" key="5">
    <source>
        <dbReference type="ARBA" id="ARBA00022729"/>
    </source>
</evidence>
<evidence type="ECO:0000256" key="2">
    <source>
        <dbReference type="ARBA" id="ARBA00022559"/>
    </source>
</evidence>
<dbReference type="GO" id="GO:0020037">
    <property type="term" value="F:heme binding"/>
    <property type="evidence" value="ECO:0007669"/>
    <property type="project" value="InterPro"/>
</dbReference>
<dbReference type="Proteomes" id="UP000191285">
    <property type="component" value="Unassembled WGS sequence"/>
</dbReference>
<organism evidence="9 10">
    <name type="scientific">Penicillium steckii</name>
    <dbReference type="NCBI Taxonomy" id="303698"/>
    <lineage>
        <taxon>Eukaryota</taxon>
        <taxon>Fungi</taxon>
        <taxon>Dikarya</taxon>
        <taxon>Ascomycota</taxon>
        <taxon>Pezizomycotina</taxon>
        <taxon>Eurotiomycetes</taxon>
        <taxon>Eurotiomycetidae</taxon>
        <taxon>Eurotiales</taxon>
        <taxon>Aspergillaceae</taxon>
        <taxon>Penicillium</taxon>
    </lineage>
</organism>
<comment type="caution">
    <text evidence="9">The sequence shown here is derived from an EMBL/GenBank/DDBJ whole genome shotgun (WGS) entry which is preliminary data.</text>
</comment>
<dbReference type="Pfam" id="PF20628">
    <property type="entry name" value="Dyp_perox_C"/>
    <property type="match status" value="1"/>
</dbReference>
<dbReference type="EMBL" id="MLKD01000026">
    <property type="protein sequence ID" value="OQE15921.1"/>
    <property type="molecule type" value="Genomic_DNA"/>
</dbReference>
<dbReference type="PANTHER" id="PTHR30521">
    <property type="entry name" value="DEFERROCHELATASE/PEROXIDASE"/>
    <property type="match status" value="1"/>
</dbReference>
<proteinExistence type="predicted"/>
<evidence type="ECO:0000259" key="8">
    <source>
        <dbReference type="Pfam" id="PF20628"/>
    </source>
</evidence>
<evidence type="ECO:0000256" key="1">
    <source>
        <dbReference type="ARBA" id="ARBA00001970"/>
    </source>
</evidence>
<keyword evidence="2" id="KW-0575">Peroxidase</keyword>
<comment type="cofactor">
    <cofactor evidence="1">
        <name>heme b</name>
        <dbReference type="ChEBI" id="CHEBI:60344"/>
    </cofactor>
</comment>
<dbReference type="InterPro" id="IPR006314">
    <property type="entry name" value="Dyp_peroxidase"/>
</dbReference>
<dbReference type="STRING" id="303698.A0A1V6SPD5"/>
<keyword evidence="6" id="KW-0560">Oxidoreductase</keyword>
<dbReference type="PROSITE" id="PS51404">
    <property type="entry name" value="DYP_PEROXIDASE"/>
    <property type="match status" value="1"/>
</dbReference>
<evidence type="ECO:0000256" key="3">
    <source>
        <dbReference type="ARBA" id="ARBA00022617"/>
    </source>
</evidence>
<dbReference type="SUPFAM" id="SSF54909">
    <property type="entry name" value="Dimeric alpha+beta barrel"/>
    <property type="match status" value="1"/>
</dbReference>
<keyword evidence="10" id="KW-1185">Reference proteome</keyword>
<dbReference type="InterPro" id="IPR011008">
    <property type="entry name" value="Dimeric_a/b-barrel"/>
</dbReference>
<name>A0A1V6SPD5_9EURO</name>
<keyword evidence="3" id="KW-0349">Heme</keyword>
<keyword evidence="4" id="KW-0479">Metal-binding</keyword>
<reference evidence="10" key="1">
    <citation type="journal article" date="2017" name="Nat. Microbiol.">
        <title>Global analysis of biosynthetic gene clusters reveals vast potential of secondary metabolite production in Penicillium species.</title>
        <authorList>
            <person name="Nielsen J.C."/>
            <person name="Grijseels S."/>
            <person name="Prigent S."/>
            <person name="Ji B."/>
            <person name="Dainat J."/>
            <person name="Nielsen K.F."/>
            <person name="Frisvad J.C."/>
            <person name="Workman M."/>
            <person name="Nielsen J."/>
        </authorList>
    </citation>
    <scope>NUCLEOTIDE SEQUENCE [LARGE SCALE GENOMIC DNA]</scope>
    <source>
        <strain evidence="10">IBT 24891</strain>
    </source>
</reference>
<sequence length="458" mass="51321">MVKETTNDLAKEHFSSIHGIKHVLTLDGNELPDKNKGHEHFGFLDAISQPRLAGFDTQCKKGDGNYQHMCRPGRIIIGHDGEMNNEPKSQHPPWAKDGSYLVVRKLKQYVPEFNKYLEEEAPKLSFNADQLGARLVGRWKSGAPVEKHHWKDFPADGKLNEFNYDVNDHKNCPFASHMRKTKPRSIVSDRDMNDIMRRGIPYGPEVGPDETTTQKDRGLMFLCYQSSIGNGFQFLKRSWVNLDTFPADKTEYTGGYNPGQDAIIGQLVSKPQKPSQKVLTTALVDGKNKHTTTSFLPFIQSNGDDYFFSPSLKLLAELDGKGITGKRKRTEDPSTDLAVIYSGVYDNCVYGQNEIIWASFPQGRKEGAPLHVLTTSSEGNAEKSKVPLSFLYDAINSDGRSFVTQGAEGNGKHEYWFSGTTRENGAKLGLVMTDKDGRSLAQYELIQVTKDTKVNFKN</sequence>
<dbReference type="GO" id="GO:0005829">
    <property type="term" value="C:cytosol"/>
    <property type="evidence" value="ECO:0007669"/>
    <property type="project" value="TreeGrafter"/>
</dbReference>
<evidence type="ECO:0000256" key="4">
    <source>
        <dbReference type="ARBA" id="ARBA00022723"/>
    </source>
</evidence>
<dbReference type="GO" id="GO:0046872">
    <property type="term" value="F:metal ion binding"/>
    <property type="evidence" value="ECO:0007669"/>
    <property type="project" value="UniProtKB-KW"/>
</dbReference>
<evidence type="ECO:0000256" key="6">
    <source>
        <dbReference type="ARBA" id="ARBA00023002"/>
    </source>
</evidence>
<dbReference type="InterPro" id="IPR048328">
    <property type="entry name" value="Dyp_perox_C"/>
</dbReference>
<dbReference type="OrthoDB" id="3207336at2759"/>
<accession>A0A1V6SPD5</accession>